<dbReference type="RefSeq" id="XP_043173046.1">
    <property type="nucleotide sequence ID" value="XM_043317111.1"/>
</dbReference>
<dbReference type="AlphaFoldDB" id="A0A8J2I7H7"/>
<dbReference type="GeneID" id="67021702"/>
<dbReference type="EMBL" id="CAJRGZ010000025">
    <property type="protein sequence ID" value="CAG5180867.1"/>
    <property type="molecule type" value="Genomic_DNA"/>
</dbReference>
<name>A0A8J2I7H7_9PLEO</name>
<gene>
    <name evidence="1" type="ORF">ALTATR162_LOCUS9477</name>
</gene>
<keyword evidence="2" id="KW-1185">Reference proteome</keyword>
<proteinExistence type="predicted"/>
<reference evidence="1" key="1">
    <citation type="submission" date="2021-05" db="EMBL/GenBank/DDBJ databases">
        <authorList>
            <person name="Stam R."/>
        </authorList>
    </citation>
    <scope>NUCLEOTIDE SEQUENCE</scope>
    <source>
        <strain evidence="1">CS162</strain>
    </source>
</reference>
<protein>
    <submittedName>
        <fullName evidence="1">Uncharacterized protein</fullName>
    </submittedName>
</protein>
<evidence type="ECO:0000313" key="2">
    <source>
        <dbReference type="Proteomes" id="UP000676310"/>
    </source>
</evidence>
<evidence type="ECO:0000313" key="1">
    <source>
        <dbReference type="EMBL" id="CAG5180867.1"/>
    </source>
</evidence>
<dbReference type="Proteomes" id="UP000676310">
    <property type="component" value="Unassembled WGS sequence"/>
</dbReference>
<comment type="caution">
    <text evidence="1">The sequence shown here is derived from an EMBL/GenBank/DDBJ whole genome shotgun (WGS) entry which is preliminary data.</text>
</comment>
<organism evidence="1 2">
    <name type="scientific">Alternaria atra</name>
    <dbReference type="NCBI Taxonomy" id="119953"/>
    <lineage>
        <taxon>Eukaryota</taxon>
        <taxon>Fungi</taxon>
        <taxon>Dikarya</taxon>
        <taxon>Ascomycota</taxon>
        <taxon>Pezizomycotina</taxon>
        <taxon>Dothideomycetes</taxon>
        <taxon>Pleosporomycetidae</taxon>
        <taxon>Pleosporales</taxon>
        <taxon>Pleosporineae</taxon>
        <taxon>Pleosporaceae</taxon>
        <taxon>Alternaria</taxon>
        <taxon>Alternaria sect. Ulocladioides</taxon>
    </lineage>
</organism>
<accession>A0A8J2I7H7</accession>
<sequence length="381" mass="42818">MATAAVLSLLDEHTRQAAFEGSLAKLKAAPGVDINALDICVRLLPTESARQDESDIPQHGQLWDNFLDCLVDERTSQDLYEIAEICHSHGSYAASLLSSKLNHRLSTLVEDLSSSDPHPESLHCAKVYLEFLKCSFWIPTVYSHMVDPWTLPLLSNFIGIDGLDDTAHDTLSAFFSLLKSKRDDSLAHLDNIVDQSIWDRLNALDMECFAARSSKIYRTWFQWVSLAASGGIKFECVRDEEYWRKLRLGLVKGHADQRKYCLGIIRQSFLATSSPIDIPTMRYDASKNDREQYDLYTTLFETIVLHRYSGQVEDCLKSMTTLLGSSSATIPSKITPAMSTTLLTAALNPLIQESVRKMIGGWYMDFVIEVGNIPYPLSGQY</sequence>